<dbReference type="SUPFAM" id="SSF46785">
    <property type="entry name" value="Winged helix' DNA-binding domain"/>
    <property type="match status" value="1"/>
</dbReference>
<organism evidence="3">
    <name type="scientific">uncultured Caudovirales phage</name>
    <dbReference type="NCBI Taxonomy" id="2100421"/>
    <lineage>
        <taxon>Viruses</taxon>
        <taxon>Duplodnaviria</taxon>
        <taxon>Heunggongvirae</taxon>
        <taxon>Uroviricota</taxon>
        <taxon>Caudoviricetes</taxon>
        <taxon>Peduoviridae</taxon>
        <taxon>Maltschvirus</taxon>
        <taxon>Maltschvirus maltsch</taxon>
    </lineage>
</organism>
<name>A0A6J5LLH7_9CAUD</name>
<dbReference type="InterPro" id="IPR006497">
    <property type="entry name" value="Phage_lambda_VrpO_N"/>
</dbReference>
<evidence type="ECO:0000259" key="2">
    <source>
        <dbReference type="Pfam" id="PF04492"/>
    </source>
</evidence>
<gene>
    <name evidence="3" type="ORF">UFOVP264_35</name>
</gene>
<dbReference type="InterPro" id="IPR036390">
    <property type="entry name" value="WH_DNA-bd_sf"/>
</dbReference>
<evidence type="ECO:0000256" key="1">
    <source>
        <dbReference type="SAM" id="MobiDB-lite"/>
    </source>
</evidence>
<proteinExistence type="predicted"/>
<dbReference type="Gene3D" id="1.10.10.10">
    <property type="entry name" value="Winged helix-like DNA-binding domain superfamily/Winged helix DNA-binding domain"/>
    <property type="match status" value="1"/>
</dbReference>
<accession>A0A6J5LLH7</accession>
<protein>
    <submittedName>
        <fullName evidence="3">Bacteriophage lambda, GpO, N-terminal</fullName>
    </submittedName>
</protein>
<feature type="compositionally biased region" description="Polar residues" evidence="1">
    <location>
        <begin position="250"/>
        <end position="267"/>
    </location>
</feature>
<dbReference type="EMBL" id="LR796277">
    <property type="protein sequence ID" value="CAB4133830.1"/>
    <property type="molecule type" value="Genomic_DNA"/>
</dbReference>
<reference evidence="3" key="1">
    <citation type="submission" date="2020-04" db="EMBL/GenBank/DDBJ databases">
        <authorList>
            <person name="Chiriac C."/>
            <person name="Salcher M."/>
            <person name="Ghai R."/>
            <person name="Kavagutti S V."/>
        </authorList>
    </citation>
    <scope>NUCLEOTIDE SEQUENCE</scope>
</reference>
<sequence length="290" mass="33290">MIQPPNYTQTPNICFDEIFKTLKEGELRVILVIIRQTFGWHKAYDRISLSQLADKSGILKTSVCRSLNSLIQKGLVQKKIFGKFGQERCYYSLVMQEISEEKIDPNDGIETEEEMELISNNSYQSPKETPQSPKETPPSLLKRPTKETPSKQTCSVSVNTPPVGGPLDEIEKIKKMGMGGQSFEVSKSDLLKASIMMRKNWTPQEIEECWKILSNYSSPISDWFRFCEGTIENLRKTAQTQNIKEKSCKQHQMNQKKTQQNLKEQSTTTKKDISDFVTFGQIYPDFRPIL</sequence>
<feature type="compositionally biased region" description="Polar residues" evidence="1">
    <location>
        <begin position="122"/>
        <end position="134"/>
    </location>
</feature>
<feature type="domain" description="Bacteriophage lambda Replication protein O N-terminal" evidence="2">
    <location>
        <begin position="6"/>
        <end position="79"/>
    </location>
</feature>
<dbReference type="GO" id="GO:0006260">
    <property type="term" value="P:DNA replication"/>
    <property type="evidence" value="ECO:0007669"/>
    <property type="project" value="InterPro"/>
</dbReference>
<dbReference type="InterPro" id="IPR036388">
    <property type="entry name" value="WH-like_DNA-bd_sf"/>
</dbReference>
<evidence type="ECO:0000313" key="3">
    <source>
        <dbReference type="EMBL" id="CAB4133830.1"/>
    </source>
</evidence>
<feature type="compositionally biased region" description="Polar residues" evidence="1">
    <location>
        <begin position="150"/>
        <end position="160"/>
    </location>
</feature>
<dbReference type="Pfam" id="PF04492">
    <property type="entry name" value="Phage_rep_O"/>
    <property type="match status" value="1"/>
</dbReference>
<feature type="region of interest" description="Disordered" evidence="1">
    <location>
        <begin position="122"/>
        <end position="166"/>
    </location>
</feature>
<feature type="region of interest" description="Disordered" evidence="1">
    <location>
        <begin position="246"/>
        <end position="267"/>
    </location>
</feature>